<dbReference type="InterPro" id="IPR036737">
    <property type="entry name" value="OmpA-like_sf"/>
</dbReference>
<name>U5NCQ8_9BURK</name>
<dbReference type="AlphaFoldDB" id="U5NCQ8"/>
<dbReference type="Gene3D" id="3.30.1330.60">
    <property type="entry name" value="OmpA-like domain"/>
    <property type="match status" value="1"/>
</dbReference>
<keyword evidence="3" id="KW-0998">Cell outer membrane</keyword>
<dbReference type="PRINTS" id="PR01021">
    <property type="entry name" value="OMPADOMAIN"/>
</dbReference>
<sequence length="205" mass="22226">MALSCFSLSRWWSMGALMGALGALSACAPTTRVILLPEPQGVATAVEVKTAAGSQTLTKPYQSAEVRKDGQVRVVQVDPLRVMERYGAMLAEAPDVEERFLLYFETGGTLLTAQSQATVPTILERARARKGGEILVIGHTDRAGSLEDNDGLSARRAQAIRDLLLAQGFDAERIEAIGRGERAPLVPTDDDIAEPRNRRVEILVR</sequence>
<dbReference type="KEGG" id="cbx:Cenrod_1863"/>
<dbReference type="InterPro" id="IPR006664">
    <property type="entry name" value="OMP_bac"/>
</dbReference>
<dbReference type="STRING" id="946483.Cenrod_1863"/>
<evidence type="ECO:0000256" key="4">
    <source>
        <dbReference type="PROSITE-ProRule" id="PRU00473"/>
    </source>
</evidence>
<protein>
    <submittedName>
        <fullName evidence="7">Peptidoglycan-associated protein</fullName>
    </submittedName>
</protein>
<dbReference type="PATRIC" id="fig|946483.4.peg.1881"/>
<gene>
    <name evidence="7" type="ORF">Cenrod_1863</name>
</gene>
<dbReference type="CDD" id="cd07185">
    <property type="entry name" value="OmpA_C-like"/>
    <property type="match status" value="1"/>
</dbReference>
<proteinExistence type="predicted"/>
<keyword evidence="2 4" id="KW-0472">Membrane</keyword>
<dbReference type="HOGENOM" id="CLU_016890_8_0_4"/>
<dbReference type="PROSITE" id="PS01068">
    <property type="entry name" value="OMPA_1"/>
    <property type="match status" value="1"/>
</dbReference>
<dbReference type="GO" id="GO:0009279">
    <property type="term" value="C:cell outer membrane"/>
    <property type="evidence" value="ECO:0007669"/>
    <property type="project" value="UniProtKB-SubCell"/>
</dbReference>
<dbReference type="PANTHER" id="PTHR30329">
    <property type="entry name" value="STATOR ELEMENT OF FLAGELLAR MOTOR COMPLEX"/>
    <property type="match status" value="1"/>
</dbReference>
<feature type="chain" id="PRO_5004662900" evidence="5">
    <location>
        <begin position="29"/>
        <end position="205"/>
    </location>
</feature>
<dbReference type="SUPFAM" id="SSF103088">
    <property type="entry name" value="OmpA-like"/>
    <property type="match status" value="1"/>
</dbReference>
<comment type="subcellular location">
    <subcellularLocation>
        <location evidence="1">Cell outer membrane</location>
    </subcellularLocation>
</comment>
<dbReference type="InterPro" id="IPR006665">
    <property type="entry name" value="OmpA-like"/>
</dbReference>
<evidence type="ECO:0000313" key="7">
    <source>
        <dbReference type="EMBL" id="AGX87944.1"/>
    </source>
</evidence>
<dbReference type="eggNOG" id="COG2885">
    <property type="taxonomic scope" value="Bacteria"/>
</dbReference>
<evidence type="ECO:0000313" key="8">
    <source>
        <dbReference type="Proteomes" id="UP000017184"/>
    </source>
</evidence>
<keyword evidence="5" id="KW-0732">Signal</keyword>
<dbReference type="PROSITE" id="PS51123">
    <property type="entry name" value="OMPA_2"/>
    <property type="match status" value="1"/>
</dbReference>
<evidence type="ECO:0000256" key="3">
    <source>
        <dbReference type="ARBA" id="ARBA00023237"/>
    </source>
</evidence>
<feature type="signal peptide" evidence="5">
    <location>
        <begin position="1"/>
        <end position="28"/>
    </location>
</feature>
<dbReference type="InterPro" id="IPR006690">
    <property type="entry name" value="OMPA-like_CS"/>
</dbReference>
<evidence type="ECO:0000256" key="2">
    <source>
        <dbReference type="ARBA" id="ARBA00023136"/>
    </source>
</evidence>
<dbReference type="PANTHER" id="PTHR30329:SF21">
    <property type="entry name" value="LIPOPROTEIN YIAD-RELATED"/>
    <property type="match status" value="1"/>
</dbReference>
<evidence type="ECO:0000256" key="1">
    <source>
        <dbReference type="ARBA" id="ARBA00004442"/>
    </source>
</evidence>
<keyword evidence="8" id="KW-1185">Reference proteome</keyword>
<feature type="domain" description="OmpA-like" evidence="6">
    <location>
        <begin position="91"/>
        <end position="205"/>
    </location>
</feature>
<evidence type="ECO:0000259" key="6">
    <source>
        <dbReference type="PROSITE" id="PS51123"/>
    </source>
</evidence>
<dbReference type="Proteomes" id="UP000017184">
    <property type="component" value="Chromosome"/>
</dbReference>
<reference evidence="7 8" key="1">
    <citation type="journal article" date="2013" name="Genome Biol.">
        <title>Genomic analysis reveals key aspects of prokaryotic symbiosis in the phototrophic consortium "Chlorochromatium aggregatum".</title>
        <authorList>
            <person name="Liu Z."/>
            <person name="Muller J."/>
            <person name="Li T."/>
            <person name="Alvey R.M."/>
            <person name="Vogl K."/>
            <person name="Frigaard N.U."/>
            <person name="Rockwell N.C."/>
            <person name="Boyd E.S."/>
            <person name="Tomsho L.P."/>
            <person name="Schuster S.C."/>
            <person name="Henke P."/>
            <person name="Rohde M."/>
            <person name="Overmann J."/>
            <person name="Bryant D.A."/>
        </authorList>
    </citation>
    <scope>NUCLEOTIDE SEQUENCE [LARGE SCALE GENOMIC DNA]</scope>
    <source>
        <strain evidence="7">CR</strain>
    </source>
</reference>
<dbReference type="EMBL" id="CP004885">
    <property type="protein sequence ID" value="AGX87944.1"/>
    <property type="molecule type" value="Genomic_DNA"/>
</dbReference>
<evidence type="ECO:0000256" key="5">
    <source>
        <dbReference type="SAM" id="SignalP"/>
    </source>
</evidence>
<organism evidence="7 8">
    <name type="scientific">Candidatus Symbiobacter mobilis CR</name>
    <dbReference type="NCBI Taxonomy" id="946483"/>
    <lineage>
        <taxon>Bacteria</taxon>
        <taxon>Pseudomonadati</taxon>
        <taxon>Pseudomonadota</taxon>
        <taxon>Betaproteobacteria</taxon>
        <taxon>Burkholderiales</taxon>
        <taxon>Comamonadaceae</taxon>
    </lineage>
</organism>
<dbReference type="Pfam" id="PF00691">
    <property type="entry name" value="OmpA"/>
    <property type="match status" value="1"/>
</dbReference>
<dbReference type="InterPro" id="IPR050330">
    <property type="entry name" value="Bact_OuterMem_StrucFunc"/>
</dbReference>
<accession>U5NCQ8</accession>